<evidence type="ECO:0000313" key="2">
    <source>
        <dbReference type="EMBL" id="KAF7429208.1"/>
    </source>
</evidence>
<dbReference type="EMBL" id="JACSDY010000004">
    <property type="protein sequence ID" value="KAF7429208.1"/>
    <property type="molecule type" value="Genomic_DNA"/>
</dbReference>
<proteinExistence type="predicted"/>
<sequence length="96" mass="10742">MNSVKSEESIGGKGREGKKGVLTGIGREWIHGESRALKTPMKKAALRSLTAAFTPWHTPETAPRESQSRVNVTGEKAMRERDEMSFARDRWIDVSE</sequence>
<organism evidence="2 3">
    <name type="scientific">Vespula pensylvanica</name>
    <name type="common">Western yellow jacket</name>
    <name type="synonym">Wasp</name>
    <dbReference type="NCBI Taxonomy" id="30213"/>
    <lineage>
        <taxon>Eukaryota</taxon>
        <taxon>Metazoa</taxon>
        <taxon>Ecdysozoa</taxon>
        <taxon>Arthropoda</taxon>
        <taxon>Hexapoda</taxon>
        <taxon>Insecta</taxon>
        <taxon>Pterygota</taxon>
        <taxon>Neoptera</taxon>
        <taxon>Endopterygota</taxon>
        <taxon>Hymenoptera</taxon>
        <taxon>Apocrita</taxon>
        <taxon>Aculeata</taxon>
        <taxon>Vespoidea</taxon>
        <taxon>Vespidae</taxon>
        <taxon>Vespinae</taxon>
        <taxon>Vespula</taxon>
    </lineage>
</organism>
<protein>
    <submittedName>
        <fullName evidence="2">Uncharacterized protein</fullName>
    </submittedName>
</protein>
<evidence type="ECO:0000256" key="1">
    <source>
        <dbReference type="SAM" id="MobiDB-lite"/>
    </source>
</evidence>
<gene>
    <name evidence="2" type="ORF">H0235_005606</name>
</gene>
<comment type="caution">
    <text evidence="2">The sequence shown here is derived from an EMBL/GenBank/DDBJ whole genome shotgun (WGS) entry which is preliminary data.</text>
</comment>
<dbReference type="AlphaFoldDB" id="A0A834UBT8"/>
<feature type="region of interest" description="Disordered" evidence="1">
    <location>
        <begin position="56"/>
        <end position="83"/>
    </location>
</feature>
<accession>A0A834UBT8</accession>
<dbReference type="Proteomes" id="UP000600918">
    <property type="component" value="Unassembled WGS sequence"/>
</dbReference>
<evidence type="ECO:0000313" key="3">
    <source>
        <dbReference type="Proteomes" id="UP000600918"/>
    </source>
</evidence>
<feature type="region of interest" description="Disordered" evidence="1">
    <location>
        <begin position="1"/>
        <end position="20"/>
    </location>
</feature>
<reference evidence="2" key="1">
    <citation type="journal article" date="2020" name="G3 (Bethesda)">
        <title>High-Quality Assemblies for Three Invasive Social Wasps from the &lt;i&gt;Vespula&lt;/i&gt; Genus.</title>
        <authorList>
            <person name="Harrop T.W.R."/>
            <person name="Guhlin J."/>
            <person name="McLaughlin G.M."/>
            <person name="Permina E."/>
            <person name="Stockwell P."/>
            <person name="Gilligan J."/>
            <person name="Le Lec M.F."/>
            <person name="Gruber M.A.M."/>
            <person name="Quinn O."/>
            <person name="Lovegrove M."/>
            <person name="Duncan E.J."/>
            <person name="Remnant E.J."/>
            <person name="Van Eeckhoven J."/>
            <person name="Graham B."/>
            <person name="Knapp R.A."/>
            <person name="Langford K.W."/>
            <person name="Kronenberg Z."/>
            <person name="Press M.O."/>
            <person name="Eacker S.M."/>
            <person name="Wilson-Rankin E.E."/>
            <person name="Purcell J."/>
            <person name="Lester P.J."/>
            <person name="Dearden P.K."/>
        </authorList>
    </citation>
    <scope>NUCLEOTIDE SEQUENCE</scope>
    <source>
        <strain evidence="2">Volc-1</strain>
    </source>
</reference>
<feature type="compositionally biased region" description="Basic and acidic residues" evidence="1">
    <location>
        <begin position="1"/>
        <end position="19"/>
    </location>
</feature>
<name>A0A834UBT8_VESPE</name>
<keyword evidence="3" id="KW-1185">Reference proteome</keyword>